<dbReference type="GeneID" id="83196854"/>
<proteinExistence type="predicted"/>
<reference evidence="1" key="2">
    <citation type="journal article" date="2023" name="IMA Fungus">
        <title>Comparative genomic study of the Penicillium genus elucidates a diverse pangenome and 15 lateral gene transfer events.</title>
        <authorList>
            <person name="Petersen C."/>
            <person name="Sorensen T."/>
            <person name="Nielsen M.R."/>
            <person name="Sondergaard T.E."/>
            <person name="Sorensen J.L."/>
            <person name="Fitzpatrick D.A."/>
            <person name="Frisvad J.C."/>
            <person name="Nielsen K.L."/>
        </authorList>
    </citation>
    <scope>NUCLEOTIDE SEQUENCE</scope>
    <source>
        <strain evidence="1">IBT 19713</strain>
    </source>
</reference>
<keyword evidence="2" id="KW-1185">Reference proteome</keyword>
<dbReference type="EMBL" id="JAPQKS010000001">
    <property type="protein sequence ID" value="KAJ5248803.1"/>
    <property type="molecule type" value="Genomic_DNA"/>
</dbReference>
<dbReference type="RefSeq" id="XP_058335582.1">
    <property type="nucleotide sequence ID" value="XM_058469551.1"/>
</dbReference>
<protein>
    <submittedName>
        <fullName evidence="1">Uncharacterized protein</fullName>
    </submittedName>
</protein>
<reference evidence="1" key="1">
    <citation type="submission" date="2022-11" db="EMBL/GenBank/DDBJ databases">
        <authorList>
            <person name="Petersen C."/>
        </authorList>
    </citation>
    <scope>NUCLEOTIDE SEQUENCE</scope>
    <source>
        <strain evidence="1">IBT 19713</strain>
    </source>
</reference>
<dbReference type="AlphaFoldDB" id="A0A9W9PJW5"/>
<dbReference type="Proteomes" id="UP001150941">
    <property type="component" value="Unassembled WGS sequence"/>
</dbReference>
<organism evidence="1 2">
    <name type="scientific">Penicillium chermesinum</name>
    <dbReference type="NCBI Taxonomy" id="63820"/>
    <lineage>
        <taxon>Eukaryota</taxon>
        <taxon>Fungi</taxon>
        <taxon>Dikarya</taxon>
        <taxon>Ascomycota</taxon>
        <taxon>Pezizomycotina</taxon>
        <taxon>Eurotiomycetes</taxon>
        <taxon>Eurotiomycetidae</taxon>
        <taxon>Eurotiales</taxon>
        <taxon>Aspergillaceae</taxon>
        <taxon>Penicillium</taxon>
    </lineage>
</organism>
<name>A0A9W9PJW5_9EURO</name>
<comment type="caution">
    <text evidence="1">The sequence shown here is derived from an EMBL/GenBank/DDBJ whole genome shotgun (WGS) entry which is preliminary data.</text>
</comment>
<evidence type="ECO:0000313" key="2">
    <source>
        <dbReference type="Proteomes" id="UP001150941"/>
    </source>
</evidence>
<accession>A0A9W9PJW5</accession>
<evidence type="ECO:0000313" key="1">
    <source>
        <dbReference type="EMBL" id="KAJ5248803.1"/>
    </source>
</evidence>
<gene>
    <name evidence="1" type="ORF">N7468_000254</name>
</gene>
<sequence length="84" mass="9293">MDPEPKTPDWSPAETLFGSSIFARSVHHQSERLLAAPARGRGGLPPMGMAASFYPCGRLRADQEHPRFRSHGNFPCVLGLLLRH</sequence>